<feature type="region of interest" description="Disordered" evidence="7">
    <location>
        <begin position="393"/>
        <end position="463"/>
    </location>
</feature>
<keyword evidence="3 6" id="KW-0863">Zinc-finger</keyword>
<keyword evidence="2" id="KW-0677">Repeat</keyword>
<accession>A0A2P5F1A6</accession>
<feature type="compositionally biased region" description="Polar residues" evidence="7">
    <location>
        <begin position="245"/>
        <end position="259"/>
    </location>
</feature>
<feature type="compositionally biased region" description="Basic and acidic residues" evidence="7">
    <location>
        <begin position="1529"/>
        <end position="1543"/>
    </location>
</feature>
<feature type="region of interest" description="Disordered" evidence="7">
    <location>
        <begin position="232"/>
        <end position="259"/>
    </location>
</feature>
<dbReference type="Gene3D" id="4.10.1000.10">
    <property type="entry name" value="Zinc finger, CCCH-type"/>
    <property type="match status" value="2"/>
</dbReference>
<feature type="compositionally biased region" description="Polar residues" evidence="7">
    <location>
        <begin position="1507"/>
        <end position="1518"/>
    </location>
</feature>
<dbReference type="FunCoup" id="A0A2P5F1A6">
    <property type="interactions" value="618"/>
</dbReference>
<evidence type="ECO:0000256" key="3">
    <source>
        <dbReference type="ARBA" id="ARBA00022771"/>
    </source>
</evidence>
<sequence length="2222" mass="247318">MDLPNLLHHHHHQPRYVPLPNSSRPHHPDNPNLHNNPRFQPQYHHHNHHVPQPQPTLPPPPPKTPPFQPLPPPPPPPHSSSSSSSSAHHPPPPIRPYNPGQSQFAFGGNPNLNRPPFEDDHLRSSHPHRDFVLSGNVSHRVPLDDGRPRHRLPQFEPEIRPEIWDQPRVLPEHQSERLQRPLDFDCGSQKFQFDHKPVSPYKVLRHDSAGSSRFRGEYVDGFESKHRDELLRGGDDENYSRRGSFLSSPGTSLRDTGFASNPSLSVKDLELETDSYNGQYSSAYDNEVFRSSREDGVYDNQRWLRDKKFPRDAHKSSFERGSTEISNGDDENYSRRGSFLSSPGTSFRDMGFVSNPSLKVRDLESETDSYNGRCGSTYDTEVFRGGRRDGLYDNQRRVRDRKFPRDAHNSSFERGSTEITNGDGAHMGSVKREYYGPDLGRYSSRGSREDNNEYNRTPRKQLQKKSALLRIQMVKPNHRNAESEHLHYPGYHDNSNSSFFRRKDQYVYEEEREGSPIELDVSFKSNSLVAKAIMAPSSSFDVTDADLTLRDMKIWEDSLSDKDCSNAELAKLSDSTANVDSSMYVGKKTSNHDDDTIPSEENGVKNMCDTTSQASVSVTNQSVEKSEVKRSPRDADLDKDCAKVAPDKVSLKIPKKKKVVKKVIKRVLRPRSHKLSSQQKKKHGRLLTADASIPTPSESCATDKVVADLSCCCPNEVDMLHERKKVEGSPVAIDSEEHGIDINSSLKCVDDIEKDGNSLNNCSGSSSRKDEGPENEECSVQGLPPILNCNKDLVKSLNVSTLPDIAHVAYIEQSCQNGDSLLLDSGLKKESLPFTLPPVGKVDSDLLNLGKTKMHDNLMNTYRSDNCTLDIVNGTNLSKEESRVCDVGTFDALSKLQCSIQVTSLQEKDLKEEVSKAHLSAESSAPDGLSSVRETTMDVDSSHHDRTTFLGYNNECNFEEDNVISSRCTIDRITKPPSTDGATEFAGNFATISFPNNKILFGGNEGDTPLTGRKRTFRNQLDFLRTNDIDLDAVDVSNPATAVDTTLSLSFEDPNLLLHGNGSSDGFPDANLIARDDVNSGFLVTPSPCKKRRKVVASHLAIPSPTISETDEKAADRSTSCAEAPLTSDGVLTELKTDCDRPTADTFCAATNLMHSESGITVLYENKLSEGSSVTVGAVKSFFNDENVKSEHQLDCCPNHEKSIFPTVESLCSKNDQQVEAFNIGSGEEMLGLPSSREQVIAQDETPQCMVPSDIQPLDIDRRFSFAGMESDNHLVKDGFPNLSNYLSLPDDHSGVSTTTSNDEAMELVPDKLTVMGSPQSSFNVSNVHISDAISVSQLSSETCREGGKLVEKSVDEAGSDVSAQKSFLQCTDANVKSDCATESDQAIEGKTVSLPSQDSRSVSHGLNINSAECTGQKNQLGHAIPRTFPSRSSFRFTTLKKKSTSIHANPRTWHRNSASSASPLPGSKPSSRTVPSQSQLPERDENIHSTSYVRKGNSLVRKPSPAASSLPQGSPGFSPSVYRLKSPVLDESKRSGEPDYRVDSGNSPGLLRMGETKSSCDKPRTPLIRSGTKLPNCVTISSGDCTSFPSAGPLLNGCCETTSDPISSLTNNDTTKFVEDSLTSENQNGQPKSLDNQTELNDGKLAYLNTKRIVYVKRKSNQLVATSNSTDLAAPNAHKMQASSFDGYYKRRKNQLIRTSLESHTRRPIMLDENLNPGVKMALKAISSIRLSKRRSQKAVAKTFKRSANSLVWTLCSSQSSENDSGSVTHQKVYPYLFPWKRTAYWRSTLQNWNLISKCNSLAISGKLLLTRKRDTVYTRSINGFSLRKSKVLSVGGSSLKWSKSIDRHSKKANEEATLAVAAVERKKREQKGATHISSGSKDRNHSSRERIFRIGLFRYKMDPSRRTLQRISDDESSFSATNPDKDAKRSYIPRRLVIGHKEYIRIGNGNQLIRDPKKRTRLLASEKVRWSLHTARLRLARKRKYCQFFTRFGKCNKDNGRCPYIHDPSKIAVCTKFLNGLCSNANCKLTHKVIPERMPDCSYFLQGLCTNQSCPYRHVNVNPKATTCEGFLRGYCADGNECQKKHSYVCSTFEATGTCPQGSKCKLHHPKNRIQDKKRKRSREVRNARGRYFGSPDLRVFESKKPLFEKNFAQDYNDIISDGNLSDFIAIDVSDDDFGEYNDAASEQTTFCDSDTSDLQQEDLDELIKPIRLMDASMTS</sequence>
<feature type="compositionally biased region" description="Basic and acidic residues" evidence="7">
    <location>
        <begin position="116"/>
        <end position="131"/>
    </location>
</feature>
<dbReference type="OrthoDB" id="3247158at2759"/>
<feature type="compositionally biased region" description="Pro residues" evidence="7">
    <location>
        <begin position="52"/>
        <end position="78"/>
    </location>
</feature>
<dbReference type="GO" id="GO:0005634">
    <property type="term" value="C:nucleus"/>
    <property type="evidence" value="ECO:0007669"/>
    <property type="project" value="UniProtKB-ARBA"/>
</dbReference>
<feature type="compositionally biased region" description="Basic and acidic residues" evidence="7">
    <location>
        <begin position="624"/>
        <end position="635"/>
    </location>
</feature>
<dbReference type="PANTHER" id="PTHR46156">
    <property type="entry name" value="CCCH ZINGC FINGER"/>
    <property type="match status" value="1"/>
</dbReference>
<feature type="compositionally biased region" description="Polar residues" evidence="7">
    <location>
        <begin position="1456"/>
        <end position="1481"/>
    </location>
</feature>
<evidence type="ECO:0000256" key="6">
    <source>
        <dbReference type="PROSITE-ProRule" id="PRU00723"/>
    </source>
</evidence>
<feature type="compositionally biased region" description="Basic and acidic residues" evidence="7">
    <location>
        <begin position="1555"/>
        <end position="1565"/>
    </location>
</feature>
<keyword evidence="5" id="KW-0238">DNA-binding</keyword>
<dbReference type="InterPro" id="IPR000571">
    <property type="entry name" value="Znf_CCCH"/>
</dbReference>
<protein>
    <submittedName>
        <fullName evidence="9">Zinc finger, CCCH-type</fullName>
    </submittedName>
</protein>
<keyword evidence="4 6" id="KW-0862">Zinc</keyword>
<feature type="zinc finger region" description="C3H1-type" evidence="6">
    <location>
        <begin position="2086"/>
        <end position="2114"/>
    </location>
</feature>
<gene>
    <name evidence="9" type="ORF">TorRG33x02_126070</name>
</gene>
<feature type="domain" description="C3H1-type" evidence="8">
    <location>
        <begin position="2086"/>
        <end position="2114"/>
    </location>
</feature>
<dbReference type="FunFam" id="4.10.1000.10:FF:000022">
    <property type="entry name" value="Zinc finger CCCH domain-containing protein 7"/>
    <property type="match status" value="1"/>
</dbReference>
<reference evidence="10" key="1">
    <citation type="submission" date="2016-06" db="EMBL/GenBank/DDBJ databases">
        <title>Parallel loss of symbiosis genes in relatives of nitrogen-fixing non-legume Parasponia.</title>
        <authorList>
            <person name="Van Velzen R."/>
            <person name="Holmer R."/>
            <person name="Bu F."/>
            <person name="Rutten L."/>
            <person name="Van Zeijl A."/>
            <person name="Liu W."/>
            <person name="Santuari L."/>
            <person name="Cao Q."/>
            <person name="Sharma T."/>
            <person name="Shen D."/>
            <person name="Roswanjaya Y."/>
            <person name="Wardhani T."/>
            <person name="Kalhor M.S."/>
            <person name="Jansen J."/>
            <person name="Van den Hoogen J."/>
            <person name="Gungor B."/>
            <person name="Hartog M."/>
            <person name="Hontelez J."/>
            <person name="Verver J."/>
            <person name="Yang W.-C."/>
            <person name="Schijlen E."/>
            <person name="Repin R."/>
            <person name="Schilthuizen M."/>
            <person name="Schranz E."/>
            <person name="Heidstra R."/>
            <person name="Miyata K."/>
            <person name="Fedorova E."/>
            <person name="Kohlen W."/>
            <person name="Bisseling T."/>
            <person name="Smit S."/>
            <person name="Geurts R."/>
        </authorList>
    </citation>
    <scope>NUCLEOTIDE SEQUENCE [LARGE SCALE GENOMIC DNA]</scope>
    <source>
        <strain evidence="10">cv. RG33-2</strain>
    </source>
</reference>
<evidence type="ECO:0000256" key="2">
    <source>
        <dbReference type="ARBA" id="ARBA00022737"/>
    </source>
</evidence>
<evidence type="ECO:0000256" key="7">
    <source>
        <dbReference type="SAM" id="MobiDB-lite"/>
    </source>
</evidence>
<dbReference type="PROSITE" id="PS50103">
    <property type="entry name" value="ZF_C3H1"/>
    <property type="match status" value="3"/>
</dbReference>
<feature type="zinc finger region" description="C3H1-type" evidence="6">
    <location>
        <begin position="2037"/>
        <end position="2063"/>
    </location>
</feature>
<dbReference type="GO" id="GO:0003677">
    <property type="term" value="F:DNA binding"/>
    <property type="evidence" value="ECO:0007669"/>
    <property type="project" value="UniProtKB-KW"/>
</dbReference>
<feature type="region of interest" description="Disordered" evidence="7">
    <location>
        <begin position="1441"/>
        <end position="1568"/>
    </location>
</feature>
<feature type="compositionally biased region" description="Polar residues" evidence="7">
    <location>
        <begin position="608"/>
        <end position="623"/>
    </location>
</feature>
<dbReference type="FunFam" id="4.10.1000.10:FF:000008">
    <property type="entry name" value="zinc finger CCCH domain-containing protein 3"/>
    <property type="match status" value="1"/>
</dbReference>
<feature type="domain" description="C3H1-type" evidence="8">
    <location>
        <begin position="2037"/>
        <end position="2063"/>
    </location>
</feature>
<evidence type="ECO:0000256" key="5">
    <source>
        <dbReference type="ARBA" id="ARBA00023125"/>
    </source>
</evidence>
<dbReference type="PANTHER" id="PTHR46156:SF1">
    <property type="entry name" value="ZINC FINGER CCCH DOMAIN-CONTAINING PROTEIN 3"/>
    <property type="match status" value="1"/>
</dbReference>
<evidence type="ECO:0000313" key="10">
    <source>
        <dbReference type="Proteomes" id="UP000237000"/>
    </source>
</evidence>
<organism evidence="9 10">
    <name type="scientific">Trema orientale</name>
    <name type="common">Charcoal tree</name>
    <name type="synonym">Celtis orientalis</name>
    <dbReference type="NCBI Taxonomy" id="63057"/>
    <lineage>
        <taxon>Eukaryota</taxon>
        <taxon>Viridiplantae</taxon>
        <taxon>Streptophyta</taxon>
        <taxon>Embryophyta</taxon>
        <taxon>Tracheophyta</taxon>
        <taxon>Spermatophyta</taxon>
        <taxon>Magnoliopsida</taxon>
        <taxon>eudicotyledons</taxon>
        <taxon>Gunneridae</taxon>
        <taxon>Pentapetalae</taxon>
        <taxon>rosids</taxon>
        <taxon>fabids</taxon>
        <taxon>Rosales</taxon>
        <taxon>Cannabaceae</taxon>
        <taxon>Trema</taxon>
    </lineage>
</organism>
<dbReference type="InParanoid" id="A0A2P5F1A6"/>
<dbReference type="GO" id="GO:0008270">
    <property type="term" value="F:zinc ion binding"/>
    <property type="evidence" value="ECO:0007669"/>
    <property type="project" value="UniProtKB-KW"/>
</dbReference>
<feature type="region of interest" description="Disordered" evidence="7">
    <location>
        <begin position="1"/>
        <end position="152"/>
    </location>
</feature>
<feature type="region of interest" description="Disordered" evidence="7">
    <location>
        <begin position="585"/>
        <end position="635"/>
    </location>
</feature>
<proteinExistence type="predicted"/>
<feature type="zinc finger region" description="C3H1-type" evidence="6">
    <location>
        <begin position="1982"/>
        <end position="2011"/>
    </location>
</feature>
<evidence type="ECO:0000259" key="8">
    <source>
        <dbReference type="PROSITE" id="PS50103"/>
    </source>
</evidence>
<feature type="compositionally biased region" description="Low complexity" evidence="7">
    <location>
        <begin position="79"/>
        <end position="88"/>
    </location>
</feature>
<feature type="domain" description="C3H1-type" evidence="8">
    <location>
        <begin position="1982"/>
        <end position="2011"/>
    </location>
</feature>
<feature type="compositionally biased region" description="Basic and acidic residues" evidence="7">
    <location>
        <begin position="393"/>
        <end position="408"/>
    </location>
</feature>
<dbReference type="SMART" id="SM00356">
    <property type="entry name" value="ZnF_C3H1"/>
    <property type="match status" value="5"/>
</dbReference>
<keyword evidence="1 6" id="KW-0479">Metal-binding</keyword>
<name>A0A2P5F1A6_TREOI</name>
<dbReference type="EMBL" id="JXTC01000073">
    <property type="protein sequence ID" value="PON91568.1"/>
    <property type="molecule type" value="Genomic_DNA"/>
</dbReference>
<feature type="region of interest" description="Disordered" evidence="7">
    <location>
        <begin position="314"/>
        <end position="340"/>
    </location>
</feature>
<evidence type="ECO:0000256" key="1">
    <source>
        <dbReference type="ARBA" id="ARBA00022723"/>
    </source>
</evidence>
<feature type="compositionally biased region" description="Low complexity" evidence="7">
    <location>
        <begin position="30"/>
        <end position="42"/>
    </location>
</feature>
<comment type="caution">
    <text evidence="9">The sequence shown here is derived from an EMBL/GenBank/DDBJ whole genome shotgun (WGS) entry which is preliminary data.</text>
</comment>
<dbReference type="STRING" id="63057.A0A2P5F1A6"/>
<keyword evidence="10" id="KW-1185">Reference proteome</keyword>
<dbReference type="Proteomes" id="UP000237000">
    <property type="component" value="Unassembled WGS sequence"/>
</dbReference>
<evidence type="ECO:0000313" key="9">
    <source>
        <dbReference type="EMBL" id="PON91568.1"/>
    </source>
</evidence>
<feature type="region of interest" description="Disordered" evidence="7">
    <location>
        <begin position="1867"/>
        <end position="1888"/>
    </location>
</feature>
<feature type="compositionally biased region" description="Polar residues" evidence="7">
    <location>
        <begin position="409"/>
        <end position="420"/>
    </location>
</feature>
<evidence type="ECO:0000256" key="4">
    <source>
        <dbReference type="ARBA" id="ARBA00022833"/>
    </source>
</evidence>